<evidence type="ECO:0000256" key="8">
    <source>
        <dbReference type="SAM" id="Coils"/>
    </source>
</evidence>
<protein>
    <submittedName>
        <fullName evidence="12">Tethering complex subunit</fullName>
    </submittedName>
</protein>
<dbReference type="AlphaFoldDB" id="A0A9W8BHU0"/>
<evidence type="ECO:0000256" key="3">
    <source>
        <dbReference type="ARBA" id="ARBA00022771"/>
    </source>
</evidence>
<accession>A0A9W8BHU0</accession>
<evidence type="ECO:0000256" key="2">
    <source>
        <dbReference type="ARBA" id="ARBA00022723"/>
    </source>
</evidence>
<dbReference type="EMBL" id="JANBQF010000024">
    <property type="protein sequence ID" value="KAJ2007530.1"/>
    <property type="molecule type" value="Genomic_DNA"/>
</dbReference>
<dbReference type="Pfam" id="PF26148">
    <property type="entry name" value="VPS18_RING_C"/>
    <property type="match status" value="1"/>
</dbReference>
<keyword evidence="4" id="KW-0862">Zinc</keyword>
<dbReference type="PANTHER" id="PTHR23323:SF26">
    <property type="entry name" value="VACUOLAR PROTEIN SORTING-ASSOCIATED PROTEIN 18 HOMOLOG"/>
    <property type="match status" value="1"/>
</dbReference>
<dbReference type="Proteomes" id="UP001150907">
    <property type="component" value="Unassembled WGS sequence"/>
</dbReference>
<feature type="region of interest" description="Disordered" evidence="9">
    <location>
        <begin position="100"/>
        <end position="121"/>
    </location>
</feature>
<comment type="caution">
    <text evidence="12">The sequence shown here is derived from an EMBL/GenBank/DDBJ whole genome shotgun (WGS) entry which is preliminary data.</text>
</comment>
<dbReference type="CDD" id="cd16462">
    <property type="entry name" value="RING-H2_Pep3p-like"/>
    <property type="match status" value="1"/>
</dbReference>
<comment type="subcellular location">
    <subcellularLocation>
        <location evidence="6">Endomembrane system</location>
        <topology evidence="6">Peripheral membrane protein</topology>
        <orientation evidence="6">Cytoplasmic side</orientation>
    </subcellularLocation>
</comment>
<dbReference type="InterPro" id="IPR058919">
    <property type="entry name" value="Pep3/Vps18_RING_C"/>
</dbReference>
<dbReference type="PANTHER" id="PTHR23323">
    <property type="entry name" value="VACUOLAR PROTEIN SORTING-ASSOCIATED PROTEIN"/>
    <property type="match status" value="1"/>
</dbReference>
<feature type="coiled-coil region" evidence="8">
    <location>
        <begin position="985"/>
        <end position="1026"/>
    </location>
</feature>
<proteinExistence type="inferred from homology"/>
<evidence type="ECO:0000259" key="10">
    <source>
        <dbReference type="Pfam" id="PF05131"/>
    </source>
</evidence>
<dbReference type="SUPFAM" id="SSF57850">
    <property type="entry name" value="RING/U-box"/>
    <property type="match status" value="1"/>
</dbReference>
<evidence type="ECO:0000256" key="4">
    <source>
        <dbReference type="ARBA" id="ARBA00022833"/>
    </source>
</evidence>
<evidence type="ECO:0000256" key="5">
    <source>
        <dbReference type="ARBA" id="ARBA00023136"/>
    </source>
</evidence>
<dbReference type="InterPro" id="IPR007810">
    <property type="entry name" value="Pep3/Vps18_beta-prop"/>
</dbReference>
<dbReference type="GO" id="GO:0006886">
    <property type="term" value="P:intracellular protein transport"/>
    <property type="evidence" value="ECO:0007669"/>
    <property type="project" value="UniProtKB-UniRule"/>
</dbReference>
<evidence type="ECO:0000256" key="1">
    <source>
        <dbReference type="ARBA" id="ARBA00010454"/>
    </source>
</evidence>
<dbReference type="Pfam" id="PF05131">
    <property type="entry name" value="Pep3_Vps18"/>
    <property type="match status" value="1"/>
</dbReference>
<dbReference type="GO" id="GO:0030897">
    <property type="term" value="C:HOPS complex"/>
    <property type="evidence" value="ECO:0007669"/>
    <property type="project" value="TreeGrafter"/>
</dbReference>
<dbReference type="InterPro" id="IPR000547">
    <property type="entry name" value="Clathrin_H-chain/VPS_repeat"/>
</dbReference>
<keyword evidence="5" id="KW-0472">Membrane</keyword>
<dbReference type="GO" id="GO:0008270">
    <property type="term" value="F:zinc ion binding"/>
    <property type="evidence" value="ECO:0007669"/>
    <property type="project" value="UniProtKB-KW"/>
</dbReference>
<dbReference type="GO" id="GO:0005768">
    <property type="term" value="C:endosome"/>
    <property type="evidence" value="ECO:0007669"/>
    <property type="project" value="TreeGrafter"/>
</dbReference>
<evidence type="ECO:0000256" key="7">
    <source>
        <dbReference type="PROSITE-ProRule" id="PRU01006"/>
    </source>
</evidence>
<sequence>MDQLQPSDFTLLPQCAELLDLCVDSSEQRADLARKMEAVAQHMRRLRTAVASLPGISISQRDQLKVLGECQKDLSEKLSELEDRCSMSLLEDYAEYQSTARHGGGGGQVQPASGSPFAGPRPDNLAFGTGGLASADDGFITTTLAAEDAPIFSLDTVQFQVPNKIISLTVSNDILVLVIEGAKVLRIKLQEAHNIIEADIPLSPASLRACSAFLDPTGRHLLLSTPQGENFYYYEGWDSAKPLSKFKNMEITAVAWNSMAWSAANQPTSSTTRTILFGTHDGRIYETELRPNTNDAKAKRCDLPARCVAELPVRERVTGIAMEPFPARRKQHLVLVATGTRIYQIVGSAADMEPRSSEKLAVFESMLREGLSSPNFQEIPGMPGPGALAVHHREARANGKKSMAVATDFAWLTSMGVFFGKLQFGTQEVGDSVVENASLLPYPTAASASGDMADTRVELPSSLALTEFHILLQYSDRVSALNMLNNKLAFEQPVSTRADELLQGLLVDETKQTCWLFSPANIYELVVTDEDRDVWEIYLHRRQFDAALQRCYNDAQRDTVLRAQAEHYFSTGDHVRSAECFAQTSVGFEEAVLKFVELKDNRVIKSYLLSKLRMLKRQDRTQITLLVTWLLELYLSMLGAVDAKISSYATFASNGAKPARDTTLDPPLAAPSAGSLVSNSARSLSPSLEAIEKEKMDLQTEFYSLVDEYKSSVDSKIAYQLAESHGRRDFWLHYASLCGDYERVVGYWIEKEDYIRAIEVLGHYGTPEMFYRYSPLLMSAEPEALVEILMRQPSLTANKLIPTLMRNEEGALAGRPNQAIRYLRFCIQKQRCRDPVVYNYYLTLLAKESRAGDESELMSFLTTYGKDMFYDPDYALRMCKRYSRTQSCVHLYSLLKLYEDAVDLALKQGDIELAQIHAERPQDDAKLCQRLWLKIAQHLIRNNEPASAVMDLVRRSNRLGVEDILPFFPDFTCVDDFKDDICVALEDYEMQIQDLRGEMDEATRTAEAMQRDMVGLKNRFAILNAEETCQVCSQPLWLRQFYVFPCQHSFHGDCLTRRVVGACNRVQRRRIHELQSQSVEIAKMRRQLRLNPLLAGAGGRARAGNGAASKESDEQLEQQLRRTKQQLDVLVAGECVLCGEAMIKSISEPFVDSNELDTAKGGVLTDEDAWAI</sequence>
<dbReference type="GO" id="GO:0048284">
    <property type="term" value="P:organelle fusion"/>
    <property type="evidence" value="ECO:0007669"/>
    <property type="project" value="TreeGrafter"/>
</dbReference>
<keyword evidence="2" id="KW-0479">Metal-binding</keyword>
<feature type="region of interest" description="Disordered" evidence="9">
    <location>
        <begin position="1098"/>
        <end position="1118"/>
    </location>
</feature>
<evidence type="ECO:0000259" key="11">
    <source>
        <dbReference type="Pfam" id="PF26148"/>
    </source>
</evidence>
<dbReference type="GO" id="GO:0030674">
    <property type="term" value="F:protein-macromolecule adaptor activity"/>
    <property type="evidence" value="ECO:0007669"/>
    <property type="project" value="TreeGrafter"/>
</dbReference>
<evidence type="ECO:0000256" key="6">
    <source>
        <dbReference type="ARBA" id="ARBA00029433"/>
    </source>
</evidence>
<organism evidence="12 13">
    <name type="scientific">Coemansia thaxteri</name>
    <dbReference type="NCBI Taxonomy" id="2663907"/>
    <lineage>
        <taxon>Eukaryota</taxon>
        <taxon>Fungi</taxon>
        <taxon>Fungi incertae sedis</taxon>
        <taxon>Zoopagomycota</taxon>
        <taxon>Kickxellomycotina</taxon>
        <taxon>Kickxellomycetes</taxon>
        <taxon>Kickxellales</taxon>
        <taxon>Kickxellaceae</taxon>
        <taxon>Coemansia</taxon>
    </lineage>
</organism>
<dbReference type="GO" id="GO:0006904">
    <property type="term" value="P:vesicle docking involved in exocytosis"/>
    <property type="evidence" value="ECO:0007669"/>
    <property type="project" value="TreeGrafter"/>
</dbReference>
<dbReference type="OrthoDB" id="1845386at2759"/>
<evidence type="ECO:0000313" key="12">
    <source>
        <dbReference type="EMBL" id="KAJ2007530.1"/>
    </source>
</evidence>
<reference evidence="12" key="1">
    <citation type="submission" date="2022-07" db="EMBL/GenBank/DDBJ databases">
        <title>Phylogenomic reconstructions and comparative analyses of Kickxellomycotina fungi.</title>
        <authorList>
            <person name="Reynolds N.K."/>
            <person name="Stajich J.E."/>
            <person name="Barry K."/>
            <person name="Grigoriev I.V."/>
            <person name="Crous P."/>
            <person name="Smith M.E."/>
        </authorList>
    </citation>
    <scope>NUCLEOTIDE SEQUENCE</scope>
    <source>
        <strain evidence="12">IMI 214461</strain>
    </source>
</reference>
<dbReference type="GO" id="GO:0007033">
    <property type="term" value="P:vacuole organization"/>
    <property type="evidence" value="ECO:0007669"/>
    <property type="project" value="TreeGrafter"/>
</dbReference>
<feature type="repeat" description="CHCR" evidence="7">
    <location>
        <begin position="788"/>
        <end position="948"/>
    </location>
</feature>
<gene>
    <name evidence="12" type="primary">PEP3</name>
    <name evidence="12" type="ORF">H4R26_000736</name>
</gene>
<feature type="domain" description="Pep3/Vps18 RING C-terminal" evidence="11">
    <location>
        <begin position="1026"/>
        <end position="1078"/>
    </location>
</feature>
<dbReference type="InterPro" id="IPR013083">
    <property type="entry name" value="Znf_RING/FYVE/PHD"/>
</dbReference>
<keyword evidence="8" id="KW-0175">Coiled coil</keyword>
<evidence type="ECO:0000313" key="13">
    <source>
        <dbReference type="Proteomes" id="UP001150907"/>
    </source>
</evidence>
<feature type="domain" description="Pep3/Vps18 beta-propeller" evidence="10">
    <location>
        <begin position="150"/>
        <end position="527"/>
    </location>
</feature>
<keyword evidence="13" id="KW-1185">Reference proteome</keyword>
<comment type="similarity">
    <text evidence="1">Belongs to the VPS18 family.</text>
</comment>
<dbReference type="Gene3D" id="3.30.40.10">
    <property type="entry name" value="Zinc/RING finger domain, C3HC4 (zinc finger)"/>
    <property type="match status" value="1"/>
</dbReference>
<evidence type="ECO:0000256" key="9">
    <source>
        <dbReference type="SAM" id="MobiDB-lite"/>
    </source>
</evidence>
<dbReference type="PROSITE" id="PS50236">
    <property type="entry name" value="CHCR"/>
    <property type="match status" value="1"/>
</dbReference>
<dbReference type="GO" id="GO:0007032">
    <property type="term" value="P:endosome organization"/>
    <property type="evidence" value="ECO:0007669"/>
    <property type="project" value="TreeGrafter"/>
</dbReference>
<keyword evidence="3" id="KW-0863">Zinc-finger</keyword>
<name>A0A9W8BHU0_9FUNG</name>